<protein>
    <recommendedName>
        <fullName evidence="5">GAR domain-containing protein</fullName>
    </recommendedName>
</protein>
<evidence type="ECO:0000256" key="1">
    <source>
        <dbReference type="ARBA" id="ARBA00004245"/>
    </source>
</evidence>
<reference evidence="6 7" key="1">
    <citation type="journal article" date="2018" name="BMC Genomics">
        <title>Comparative genome analyses reveal sequence features reflecting distinct modes of host-adaptation between dicot and monocot powdery mildew.</title>
        <authorList>
            <person name="Wu Y."/>
            <person name="Ma X."/>
            <person name="Pan Z."/>
            <person name="Kale S.D."/>
            <person name="Song Y."/>
            <person name="King H."/>
            <person name="Zhang Q."/>
            <person name="Presley C."/>
            <person name="Deng X."/>
            <person name="Wei C.I."/>
            <person name="Xiao S."/>
        </authorList>
    </citation>
    <scope>NUCLEOTIDE SEQUENCE [LARGE SCALE GENOMIC DNA]</scope>
    <source>
        <strain evidence="6">UCSC1</strain>
    </source>
</reference>
<feature type="compositionally biased region" description="Polar residues" evidence="4">
    <location>
        <begin position="1144"/>
        <end position="1154"/>
    </location>
</feature>
<dbReference type="Gene3D" id="3.30.920.20">
    <property type="entry name" value="Gas2-like domain"/>
    <property type="match status" value="1"/>
</dbReference>
<comment type="subcellular location">
    <subcellularLocation>
        <location evidence="1">Cytoplasm</location>
        <location evidence="1">Cytoskeleton</location>
    </subcellularLocation>
</comment>
<keyword evidence="3" id="KW-0206">Cytoskeleton</keyword>
<sequence>MSQPFSNPVSNQIAQTSYSEKQSRSYSLQHELPNDILFDLTPSKTLEALTSSSSRLSESIESISPSERAFGIRAAVASKKIHEWLEELSLWQWPKNGGSAVFGTISAKHRELYTDEENFYKLFMPSNGHRHNYADCLADLDISQYENRLDEIRNDMQDLQVDEIKRQVLETHIIARSGPSSSFFSSPISKFFSSTSYTKMDDFSAIVIATVLQALPKLSRLVSLIEIWSRRLFILKKIPTLLLALEDAEIALESGWNTIQKLGLSESSNNAKNPHVLSRETFDVMKYVFEEKVTTLGQSLDFMLNILEGSQDTLPDSWLDRMERIEKEYGEWVVTCDSIVRRGELHMSDNSHNYFRNSFDKEEENEILSSKSELDSKIEGNCTPEYSSAASELVQPKTYPESLGLTKQKGSAQLESVWALPKLTLEEETQDSSPNSTAKAESNEIIKARNCSTSTNFCKKGPVLSSLKPESVEYDFKQKSSVAEKNKSIVRTDNHSLKSPKSKQELNSEKGSSIINEQILNHKLAESSSENDGASTVPKSNKDFNDEIKSEISKNYLSDACNQHQHSQAVSKKFRPDNPSVSCNKQSISNSINSGQAFFLSPKFSRLDSKMDELSFLDGSDKCQIYPIADSADDFNVGEFDLDQIKDLKPMKLDAISLHSEPLSRNKLRRDIFDGQKIHISEVSPTLNTITLMPNGPVPRCSSLNSSDSSSTSLSCDLHLDEKYDIIPSAILNLTNPILEYINDSSLEIENLVSPTPVHLIENEKTHCSDSSFLYLDGCSESHLVNGVDTDDDNLNFTRIVPCPSHDQRPRSKDLLHVNKNQSEITKSHGLTFSEDSIDDSVDINLELVDNSPINLSSSTFKIILKGEAGKKYSIELPCDGTTIYTNNPLCVSTICSDFNVPALCDITSKGRTPSLISGSSGVFKIIPPQIIFSITYRALSISTLKAENPRLESDPFMEKNSTQNSCFTRCISEDTTKEIPQILTLLQSGQILNRSKISPVMEEETNFPPRLSEASVAYNDCYINSVQNQKFSFSSPVCKSTSTSSNKSPYLSAHQNSTSSDFAKFIAESTLNSSPYENSPIIEEFMTGKLLPSKELSPLNETDKHTGKNCLNFSPPESPILKIQKPRSTSFDPKSARPPKNRINPNLQCCKTSPISKVNSSDGAQGIKDDQFQQQISSLLETIPSLVCLSTESEPKTLGPEILRSRETRSISNYNRSSSSQSNHGPSHREPTTPFTLIPAHGKGMSRQRHQNSNSEIRIYHLSRSNGEAPIKLFVRLVGEHGERVMVRVGGGWADLGEYLREYASHHCRRTDTDTIKIQDTPSRKSSVGTLKSSSTNRETKCSSPLQRPQSVIGERQRNSLRVQKTRRSTGATSAECLLKQSRAGSNSRCPSTPLPVIKHISYDTPPSASSSSGTVASISAAGTSEKSSRMSWTEEEFNLGLAGPRSKKSFISDRDQEWVESMQEKVRLASAEKDKRNRGRAGKLNKQRTRGLSLDGMERIGSTIRLFRRDGSAA</sequence>
<dbReference type="Pfam" id="PF02187">
    <property type="entry name" value="GAS2"/>
    <property type="match status" value="1"/>
</dbReference>
<evidence type="ECO:0000259" key="5">
    <source>
        <dbReference type="PROSITE" id="PS51460"/>
    </source>
</evidence>
<evidence type="ECO:0000256" key="4">
    <source>
        <dbReference type="SAM" id="MobiDB-lite"/>
    </source>
</evidence>
<feature type="compositionally biased region" description="Basic and acidic residues" evidence="4">
    <location>
        <begin position="483"/>
        <end position="508"/>
    </location>
</feature>
<dbReference type="PROSITE" id="PS51460">
    <property type="entry name" value="GAR"/>
    <property type="match status" value="1"/>
</dbReference>
<feature type="region of interest" description="Disordered" evidence="4">
    <location>
        <begin position="1321"/>
        <end position="1375"/>
    </location>
</feature>
<dbReference type="SUPFAM" id="SSF143575">
    <property type="entry name" value="GAS2 domain-like"/>
    <property type="match status" value="1"/>
</dbReference>
<feature type="compositionally biased region" description="Polar residues" evidence="4">
    <location>
        <begin position="1321"/>
        <end position="1351"/>
    </location>
</feature>
<feature type="region of interest" description="Disordered" evidence="4">
    <location>
        <begin position="1468"/>
        <end position="1497"/>
    </location>
</feature>
<feature type="region of interest" description="Disordered" evidence="4">
    <location>
        <begin position="483"/>
        <end position="510"/>
    </location>
</feature>
<dbReference type="EMBL" id="MCBR01013881">
    <property type="protein sequence ID" value="RKF63491.1"/>
    <property type="molecule type" value="Genomic_DNA"/>
</dbReference>
<feature type="region of interest" description="Disordered" evidence="4">
    <location>
        <begin position="1"/>
        <end position="26"/>
    </location>
</feature>
<keyword evidence="2" id="KW-0963">Cytoplasm</keyword>
<dbReference type="GO" id="GO:0005856">
    <property type="term" value="C:cytoskeleton"/>
    <property type="evidence" value="ECO:0007669"/>
    <property type="project" value="UniProtKB-SubCell"/>
</dbReference>
<organism evidence="6 7">
    <name type="scientific">Golovinomyces cichoracearum</name>
    <dbReference type="NCBI Taxonomy" id="62708"/>
    <lineage>
        <taxon>Eukaryota</taxon>
        <taxon>Fungi</taxon>
        <taxon>Dikarya</taxon>
        <taxon>Ascomycota</taxon>
        <taxon>Pezizomycotina</taxon>
        <taxon>Leotiomycetes</taxon>
        <taxon>Erysiphales</taxon>
        <taxon>Erysiphaceae</taxon>
        <taxon>Golovinomyces</taxon>
    </lineage>
</organism>
<feature type="region of interest" description="Disordered" evidence="4">
    <location>
        <begin position="524"/>
        <end position="544"/>
    </location>
</feature>
<evidence type="ECO:0000313" key="7">
    <source>
        <dbReference type="Proteomes" id="UP000285405"/>
    </source>
</evidence>
<proteinExistence type="predicted"/>
<dbReference type="GO" id="GO:0008017">
    <property type="term" value="F:microtubule binding"/>
    <property type="evidence" value="ECO:0007669"/>
    <property type="project" value="InterPro"/>
</dbReference>
<comment type="caution">
    <text evidence="6">The sequence shown here is derived from an EMBL/GenBank/DDBJ whole genome shotgun (WGS) entry which is preliminary data.</text>
</comment>
<gene>
    <name evidence="6" type="ORF">GcC1_138001</name>
</gene>
<feature type="compositionally biased region" description="Basic and acidic residues" evidence="4">
    <location>
        <begin position="1468"/>
        <end position="1477"/>
    </location>
</feature>
<feature type="compositionally biased region" description="Polar residues" evidence="4">
    <location>
        <begin position="526"/>
        <end position="539"/>
    </location>
</feature>
<evidence type="ECO:0000313" key="6">
    <source>
        <dbReference type="EMBL" id="RKF63491.1"/>
    </source>
</evidence>
<dbReference type="Proteomes" id="UP000285405">
    <property type="component" value="Unassembled WGS sequence"/>
</dbReference>
<dbReference type="InterPro" id="IPR036534">
    <property type="entry name" value="GAR_dom_sf"/>
</dbReference>
<dbReference type="InterPro" id="IPR003108">
    <property type="entry name" value="GAR_dom"/>
</dbReference>
<name>A0A420I1G5_9PEZI</name>
<accession>A0A420I1G5</accession>
<feature type="domain" description="GAR" evidence="5">
    <location>
        <begin position="1233"/>
        <end position="1308"/>
    </location>
</feature>
<evidence type="ECO:0000256" key="2">
    <source>
        <dbReference type="ARBA" id="ARBA00022490"/>
    </source>
</evidence>
<feature type="region of interest" description="Disordered" evidence="4">
    <location>
        <begin position="1199"/>
        <end position="1253"/>
    </location>
</feature>
<feature type="region of interest" description="Disordered" evidence="4">
    <location>
        <begin position="1102"/>
        <end position="1154"/>
    </location>
</feature>
<feature type="compositionally biased region" description="Low complexity" evidence="4">
    <location>
        <begin position="1211"/>
        <end position="1226"/>
    </location>
</feature>
<evidence type="ECO:0000256" key="3">
    <source>
        <dbReference type="ARBA" id="ARBA00023212"/>
    </source>
</evidence>
<dbReference type="OrthoDB" id="5409589at2759"/>
<feature type="compositionally biased region" description="Basic residues" evidence="4">
    <location>
        <begin position="1478"/>
        <end position="1491"/>
    </location>
</feature>